<reference evidence="9 10" key="1">
    <citation type="journal article" date="2016" name="Nat. Commun.">
        <title>Thousands of microbial genomes shed light on interconnected biogeochemical processes in an aquifer system.</title>
        <authorList>
            <person name="Anantharaman K."/>
            <person name="Brown C.T."/>
            <person name="Hug L.A."/>
            <person name="Sharon I."/>
            <person name="Castelle C.J."/>
            <person name="Probst A.J."/>
            <person name="Thomas B.C."/>
            <person name="Singh A."/>
            <person name="Wilkins M.J."/>
            <person name="Karaoz U."/>
            <person name="Brodie E.L."/>
            <person name="Williams K.H."/>
            <person name="Hubbard S.S."/>
            <person name="Banfield J.F."/>
        </authorList>
    </citation>
    <scope>NUCLEOTIDE SEQUENCE [LARGE SCALE GENOMIC DNA]</scope>
</reference>
<dbReference type="Gene3D" id="1.10.3210.10">
    <property type="entry name" value="Hypothetical protein af1432"/>
    <property type="match status" value="1"/>
</dbReference>
<name>A0A1G2TWK8_9BACT</name>
<evidence type="ECO:0000256" key="1">
    <source>
        <dbReference type="ARBA" id="ARBA00001638"/>
    </source>
</evidence>
<dbReference type="InterPro" id="IPR006674">
    <property type="entry name" value="HD_domain"/>
</dbReference>
<dbReference type="SMART" id="SM00471">
    <property type="entry name" value="HDc"/>
    <property type="match status" value="1"/>
</dbReference>
<dbReference type="Pfam" id="PF13023">
    <property type="entry name" value="HD_3"/>
    <property type="match status" value="1"/>
</dbReference>
<dbReference type="SUPFAM" id="SSF109604">
    <property type="entry name" value="HD-domain/PDEase-like"/>
    <property type="match status" value="1"/>
</dbReference>
<evidence type="ECO:0000313" key="9">
    <source>
        <dbReference type="EMBL" id="OHB01695.1"/>
    </source>
</evidence>
<evidence type="ECO:0000256" key="7">
    <source>
        <dbReference type="ARBA" id="ARBA00022801"/>
    </source>
</evidence>
<dbReference type="EC" id="3.1.3.89" evidence="5"/>
<organism evidence="9 10">
    <name type="scientific">Candidatus Zambryskibacteria bacterium RIFCSPLOWO2_01_FULL_35_19</name>
    <dbReference type="NCBI Taxonomy" id="1802757"/>
    <lineage>
        <taxon>Bacteria</taxon>
        <taxon>Candidatus Zambryskiibacteriota</taxon>
    </lineage>
</organism>
<keyword evidence="7" id="KW-0378">Hydrolase</keyword>
<comment type="catalytic activity">
    <reaction evidence="1">
        <text>a 2'-deoxyribonucleoside 5'-phosphate + H2O = a 2'-deoxyribonucleoside + phosphate</text>
        <dbReference type="Rhea" id="RHEA:36167"/>
        <dbReference type="ChEBI" id="CHEBI:15377"/>
        <dbReference type="ChEBI" id="CHEBI:18274"/>
        <dbReference type="ChEBI" id="CHEBI:43474"/>
        <dbReference type="ChEBI" id="CHEBI:65317"/>
        <dbReference type="EC" id="3.1.3.89"/>
    </reaction>
</comment>
<evidence type="ECO:0000256" key="4">
    <source>
        <dbReference type="ARBA" id="ARBA00011738"/>
    </source>
</evidence>
<sequence length="205" mass="23788">MKKKEKKGITDNKKIANFLFEVGILARTPRSGFHFLGTGDQSVAEHVNRVSYIAYMLALMDGKVDMSKVLQMCLLHDISETRISDLNYVHQKYVERKEHEAHKDITDSVPFGDIMFSLIKEYEEKKTAEAKIVKDSDNLEWILALKEQVDTGNSRALAWIKPAIKRLKTPQAKAIAKEIMKTDSNDWWFDKKSQKSKWWVNRNKK</sequence>
<proteinExistence type="predicted"/>
<dbReference type="GO" id="GO:0002953">
    <property type="term" value="F:5'-deoxynucleotidase activity"/>
    <property type="evidence" value="ECO:0007669"/>
    <property type="project" value="UniProtKB-EC"/>
</dbReference>
<dbReference type="EMBL" id="MHWA01000011">
    <property type="protein sequence ID" value="OHB01695.1"/>
    <property type="molecule type" value="Genomic_DNA"/>
</dbReference>
<dbReference type="GO" id="GO:0046872">
    <property type="term" value="F:metal ion binding"/>
    <property type="evidence" value="ECO:0007669"/>
    <property type="project" value="UniProtKB-KW"/>
</dbReference>
<dbReference type="CDD" id="cd00077">
    <property type="entry name" value="HDc"/>
    <property type="match status" value="1"/>
</dbReference>
<gene>
    <name evidence="9" type="ORF">A3A90_00300</name>
</gene>
<comment type="caution">
    <text evidence="9">The sequence shown here is derived from an EMBL/GenBank/DDBJ whole genome shotgun (WGS) entry which is preliminary data.</text>
</comment>
<dbReference type="PANTHER" id="PTHR11845:SF13">
    <property type="entry name" value="5'-DEOXYNUCLEOTIDASE HDDC2"/>
    <property type="match status" value="1"/>
</dbReference>
<dbReference type="PANTHER" id="PTHR11845">
    <property type="entry name" value="5'-DEOXYNUCLEOTIDASE HDDC2"/>
    <property type="match status" value="1"/>
</dbReference>
<comment type="cofactor">
    <cofactor evidence="2">
        <name>Mn(2+)</name>
        <dbReference type="ChEBI" id="CHEBI:29035"/>
    </cofactor>
</comment>
<comment type="cofactor">
    <cofactor evidence="3">
        <name>Co(2+)</name>
        <dbReference type="ChEBI" id="CHEBI:48828"/>
    </cofactor>
</comment>
<comment type="subunit">
    <text evidence="4">Homodimer.</text>
</comment>
<evidence type="ECO:0000256" key="5">
    <source>
        <dbReference type="ARBA" id="ARBA00012964"/>
    </source>
</evidence>
<dbReference type="InterPro" id="IPR039356">
    <property type="entry name" value="YfbR/HDDC2"/>
</dbReference>
<dbReference type="GO" id="GO:0005737">
    <property type="term" value="C:cytoplasm"/>
    <property type="evidence" value="ECO:0007669"/>
    <property type="project" value="TreeGrafter"/>
</dbReference>
<protein>
    <recommendedName>
        <fullName evidence="5">5'-deoxynucleotidase</fullName>
        <ecNumber evidence="5">3.1.3.89</ecNumber>
    </recommendedName>
</protein>
<dbReference type="Proteomes" id="UP000178404">
    <property type="component" value="Unassembled WGS sequence"/>
</dbReference>
<dbReference type="InterPro" id="IPR003607">
    <property type="entry name" value="HD/PDEase_dom"/>
</dbReference>
<keyword evidence="6" id="KW-0479">Metal-binding</keyword>
<dbReference type="AlphaFoldDB" id="A0A1G2TWK8"/>
<accession>A0A1G2TWK8</accession>
<feature type="domain" description="HD/PDEase" evidence="8">
    <location>
        <begin position="39"/>
        <end position="151"/>
    </location>
</feature>
<evidence type="ECO:0000256" key="6">
    <source>
        <dbReference type="ARBA" id="ARBA00022723"/>
    </source>
</evidence>
<evidence type="ECO:0000313" key="10">
    <source>
        <dbReference type="Proteomes" id="UP000178404"/>
    </source>
</evidence>
<evidence type="ECO:0000256" key="2">
    <source>
        <dbReference type="ARBA" id="ARBA00001936"/>
    </source>
</evidence>
<evidence type="ECO:0000259" key="8">
    <source>
        <dbReference type="SMART" id="SM00471"/>
    </source>
</evidence>
<evidence type="ECO:0000256" key="3">
    <source>
        <dbReference type="ARBA" id="ARBA00001941"/>
    </source>
</evidence>